<accession>A0A7S7LJE9</accession>
<dbReference type="AlphaFoldDB" id="A0A7S7LJE9"/>
<feature type="compositionally biased region" description="Basic and acidic residues" evidence="3">
    <location>
        <begin position="540"/>
        <end position="600"/>
    </location>
</feature>
<dbReference type="Proteomes" id="UP000593906">
    <property type="component" value="Chromosome 1"/>
</dbReference>
<evidence type="ECO:0000256" key="4">
    <source>
        <dbReference type="SAM" id="Phobius"/>
    </source>
</evidence>
<dbReference type="GO" id="GO:0008474">
    <property type="term" value="F:palmitoyl-(protein) hydrolase activity"/>
    <property type="evidence" value="ECO:0007669"/>
    <property type="project" value="TreeGrafter"/>
</dbReference>
<organism evidence="6 7">
    <name type="scientific">Cryptosporidium parvum</name>
    <dbReference type="NCBI Taxonomy" id="5807"/>
    <lineage>
        <taxon>Eukaryota</taxon>
        <taxon>Sar</taxon>
        <taxon>Alveolata</taxon>
        <taxon>Apicomplexa</taxon>
        <taxon>Conoidasida</taxon>
        <taxon>Coccidia</taxon>
        <taxon>Eucoccidiorida</taxon>
        <taxon>Eimeriorina</taxon>
        <taxon>Cryptosporidiidae</taxon>
        <taxon>Cryptosporidium</taxon>
    </lineage>
</organism>
<protein>
    <recommendedName>
        <fullName evidence="5">Phospholipase/carboxylesterase/thioesterase domain-containing protein</fullName>
    </recommendedName>
</protein>
<dbReference type="GO" id="GO:0052689">
    <property type="term" value="F:carboxylic ester hydrolase activity"/>
    <property type="evidence" value="ECO:0007669"/>
    <property type="project" value="TreeGrafter"/>
</dbReference>
<keyword evidence="4" id="KW-0472">Membrane</keyword>
<dbReference type="EMBL" id="CP044422">
    <property type="protein sequence ID" value="QOY43295.1"/>
    <property type="molecule type" value="Genomic_DNA"/>
</dbReference>
<name>A0A7S7LJE9_CRYPV</name>
<evidence type="ECO:0000256" key="3">
    <source>
        <dbReference type="SAM" id="MobiDB-lite"/>
    </source>
</evidence>
<evidence type="ECO:0000313" key="7">
    <source>
        <dbReference type="Proteomes" id="UP000593906"/>
    </source>
</evidence>
<feature type="transmembrane region" description="Helical" evidence="4">
    <location>
        <begin position="12"/>
        <end position="31"/>
    </location>
</feature>
<evidence type="ECO:0000259" key="5">
    <source>
        <dbReference type="Pfam" id="PF02230"/>
    </source>
</evidence>
<dbReference type="Pfam" id="PF02230">
    <property type="entry name" value="Abhydrolase_2"/>
    <property type="match status" value="1"/>
</dbReference>
<evidence type="ECO:0000256" key="2">
    <source>
        <dbReference type="ARBA" id="ARBA00022801"/>
    </source>
</evidence>
<feature type="domain" description="Phospholipase/carboxylesterase/thioesterase" evidence="5">
    <location>
        <begin position="58"/>
        <end position="268"/>
    </location>
</feature>
<dbReference type="InterPro" id="IPR003140">
    <property type="entry name" value="PLipase/COase/thioEstase"/>
</dbReference>
<dbReference type="InterPro" id="IPR050565">
    <property type="entry name" value="LYPA1-2/EST-like"/>
</dbReference>
<feature type="region of interest" description="Disordered" evidence="3">
    <location>
        <begin position="447"/>
        <end position="487"/>
    </location>
</feature>
<feature type="compositionally biased region" description="Basic and acidic residues" evidence="3">
    <location>
        <begin position="614"/>
        <end position="624"/>
    </location>
</feature>
<keyword evidence="4" id="KW-0812">Transmembrane</keyword>
<dbReference type="VEuPathDB" id="CryptoDB:CPATCC_0036000"/>
<evidence type="ECO:0000256" key="1">
    <source>
        <dbReference type="ARBA" id="ARBA00006499"/>
    </source>
</evidence>
<dbReference type="PANTHER" id="PTHR10655:SF17">
    <property type="entry name" value="LYSOPHOSPHOLIPASE-LIKE PROTEIN 1"/>
    <property type="match status" value="1"/>
</dbReference>
<feature type="compositionally biased region" description="Acidic residues" evidence="3">
    <location>
        <begin position="601"/>
        <end position="613"/>
    </location>
</feature>
<feature type="region of interest" description="Disordered" evidence="3">
    <location>
        <begin position="540"/>
        <end position="635"/>
    </location>
</feature>
<keyword evidence="4" id="KW-1133">Transmembrane helix</keyword>
<comment type="similarity">
    <text evidence="1">Belongs to the AB hydrolase superfamily. AB hydrolase 2 family.</text>
</comment>
<reference evidence="6 7" key="1">
    <citation type="submission" date="2019-09" db="EMBL/GenBank/DDBJ databases">
        <title>Consistent, comparative and evidence-based genome assembly and annotation for Cryptosporidium parvum, C. hominis and C. tyzzeri.</title>
        <authorList>
            <person name="Baptista R.P."/>
            <person name="Li Y."/>
            <person name="Sateriale A."/>
            <person name="Ansell B."/>
            <person name="Jex A."/>
            <person name="Sanders M."/>
            <person name="Brooks K."/>
            <person name="Tracey A."/>
            <person name="Berriman M."/>
            <person name="Striepen B."/>
            <person name="Cotton J.A."/>
            <person name="Kissinger J.C."/>
        </authorList>
    </citation>
    <scope>NUCLEOTIDE SEQUENCE [LARGE SCALE GENOMIC DNA]</scope>
    <source>
        <strain evidence="6 7">IOWA-ATCC</strain>
    </source>
</reference>
<keyword evidence="2" id="KW-0378">Hydrolase</keyword>
<dbReference type="GO" id="GO:0005737">
    <property type="term" value="C:cytoplasm"/>
    <property type="evidence" value="ECO:0007669"/>
    <property type="project" value="TreeGrafter"/>
</dbReference>
<sequence>MLSLEIQRKIPRIYVIFIIFIIFFSNVECLLKKANQTVKFKKGDTNGGYGLNFTPSNYQNVIVWLHGLCSSAVEWERFLILVNKKDFLPNTKWIIPTSKYRKITAIYGNECPAWFNITSFSPTENIEDINGILESVKRIRNIIKSEIDLGIDQSRIFLIGFSQGSAMALITSMIMRDITIGGVIGVSGWIPMISHLSLGKDSPLNNEIFDFNVSDEKKQNTRVYIFHGSKDKLIPFHIFLQTSIFMSTELEIQNINQRMYYNIGHTITAMQGIHIMYEISKMIDSENIHEELTAVQLSTLSNSSYSMILKVTDPMDCNYTYYKFMPCNPNQQGKLLCNNINCNCTDMLYFYDKSKFFENLNHRDFGQNKYPYAIIQAIPSENNKKKRNNNNNSNNKEDESQDFELTNIKINEKDNENVSTLLSNINVNGNESIKDNFVSGNDINQAIMNDDNDNDDDNSNNNDNSDLKDQISKNSHNSLRRRNTSLNNISQRYLMSINNEKNDNSSDSSSIVDYHDKLYISLRGNGSEDIENDNDEYVDKQERDQEDQVKHMDENEDKQKEEKKQKQEKNVREEEGKGREEEEGKGKGKEEGKEEGKGEEGEQEGEEGEEGEEKGERGAGGKEEEQQEMNITSTLASPVDQIISDELNTSNKIFSTKISHYSKTPLKVKHYIVSDKDNSKEGEDTNMGENGNGIFNIGKYIDSLYNQSRDSINANNTIISNIYESEVGN</sequence>
<evidence type="ECO:0000313" key="6">
    <source>
        <dbReference type="EMBL" id="QOY43295.1"/>
    </source>
</evidence>
<dbReference type="InterPro" id="IPR029058">
    <property type="entry name" value="AB_hydrolase_fold"/>
</dbReference>
<feature type="region of interest" description="Disordered" evidence="3">
    <location>
        <begin position="381"/>
        <end position="403"/>
    </location>
</feature>
<dbReference type="SUPFAM" id="SSF53474">
    <property type="entry name" value="alpha/beta-Hydrolases"/>
    <property type="match status" value="1"/>
</dbReference>
<gene>
    <name evidence="6" type="ORF">CPATCC_000069</name>
</gene>
<dbReference type="Gene3D" id="3.40.50.1820">
    <property type="entry name" value="alpha/beta hydrolase"/>
    <property type="match status" value="1"/>
</dbReference>
<dbReference type="PANTHER" id="PTHR10655">
    <property type="entry name" value="LYSOPHOSPHOLIPASE-RELATED"/>
    <property type="match status" value="1"/>
</dbReference>
<proteinExistence type="inferred from homology"/>